<reference evidence="1" key="1">
    <citation type="submission" date="2023-07" db="EMBL/GenBank/DDBJ databases">
        <title>A chromosome-level genome assembly of Lolium multiflorum.</title>
        <authorList>
            <person name="Chen Y."/>
            <person name="Copetti D."/>
            <person name="Kolliker R."/>
            <person name="Studer B."/>
        </authorList>
    </citation>
    <scope>NUCLEOTIDE SEQUENCE</scope>
    <source>
        <strain evidence="1">02402/16</strain>
        <tissue evidence="1">Leaf</tissue>
    </source>
</reference>
<evidence type="ECO:0000313" key="2">
    <source>
        <dbReference type="Proteomes" id="UP001231189"/>
    </source>
</evidence>
<comment type="caution">
    <text evidence="1">The sequence shown here is derived from an EMBL/GenBank/DDBJ whole genome shotgun (WGS) entry which is preliminary data.</text>
</comment>
<evidence type="ECO:0008006" key="3">
    <source>
        <dbReference type="Google" id="ProtNLM"/>
    </source>
</evidence>
<sequence>GLDADRLETRGWDSCDLRVVKLCNQVDESAENHFFKCRFTLRVWSNVKVWLGLHDTKPFDWQNAPTVKLGGRR</sequence>
<dbReference type="EMBL" id="JAUUTY010000002">
    <property type="protein sequence ID" value="KAK1682096.1"/>
    <property type="molecule type" value="Genomic_DNA"/>
</dbReference>
<proteinExistence type="predicted"/>
<name>A0AAD8WXH4_LOLMU</name>
<dbReference type="Proteomes" id="UP001231189">
    <property type="component" value="Unassembled WGS sequence"/>
</dbReference>
<feature type="non-terminal residue" evidence="1">
    <location>
        <position position="1"/>
    </location>
</feature>
<gene>
    <name evidence="1" type="ORF">QYE76_042944</name>
</gene>
<protein>
    <recommendedName>
        <fullName evidence="3">Reverse transcriptase zinc-binding domain-containing protein</fullName>
    </recommendedName>
</protein>
<organism evidence="1 2">
    <name type="scientific">Lolium multiflorum</name>
    <name type="common">Italian ryegrass</name>
    <name type="synonym">Lolium perenne subsp. multiflorum</name>
    <dbReference type="NCBI Taxonomy" id="4521"/>
    <lineage>
        <taxon>Eukaryota</taxon>
        <taxon>Viridiplantae</taxon>
        <taxon>Streptophyta</taxon>
        <taxon>Embryophyta</taxon>
        <taxon>Tracheophyta</taxon>
        <taxon>Spermatophyta</taxon>
        <taxon>Magnoliopsida</taxon>
        <taxon>Liliopsida</taxon>
        <taxon>Poales</taxon>
        <taxon>Poaceae</taxon>
        <taxon>BOP clade</taxon>
        <taxon>Pooideae</taxon>
        <taxon>Poodae</taxon>
        <taxon>Poeae</taxon>
        <taxon>Poeae Chloroplast Group 2 (Poeae type)</taxon>
        <taxon>Loliodinae</taxon>
        <taxon>Loliinae</taxon>
        <taxon>Lolium</taxon>
    </lineage>
</organism>
<evidence type="ECO:0000313" key="1">
    <source>
        <dbReference type="EMBL" id="KAK1682096.1"/>
    </source>
</evidence>
<accession>A0AAD8WXH4</accession>
<keyword evidence="2" id="KW-1185">Reference proteome</keyword>
<dbReference type="AlphaFoldDB" id="A0AAD8WXH4"/>